<dbReference type="NCBIfam" id="TIGR00756">
    <property type="entry name" value="PPR"/>
    <property type="match status" value="14"/>
</dbReference>
<dbReference type="InterPro" id="IPR002885">
    <property type="entry name" value="PPR_rpt"/>
</dbReference>
<evidence type="ECO:0000256" key="1">
    <source>
        <dbReference type="ARBA" id="ARBA00007626"/>
    </source>
</evidence>
<feature type="repeat" description="PPR" evidence="3">
    <location>
        <begin position="414"/>
        <end position="444"/>
    </location>
</feature>
<dbReference type="EMBL" id="HG996473">
    <property type="protein sequence ID" value="CAG1855931.1"/>
    <property type="molecule type" value="Genomic_DNA"/>
</dbReference>
<feature type="region of interest" description="Disordered" evidence="4">
    <location>
        <begin position="67"/>
        <end position="92"/>
    </location>
</feature>
<evidence type="ECO:0000313" key="7">
    <source>
        <dbReference type="Proteomes" id="UP000012960"/>
    </source>
</evidence>
<dbReference type="Gene3D" id="1.25.40.10">
    <property type="entry name" value="Tetratricopeptide repeat domain"/>
    <property type="match status" value="8"/>
</dbReference>
<dbReference type="PANTHER" id="PTHR47447">
    <property type="entry name" value="OS03G0856100 PROTEIN"/>
    <property type="match status" value="1"/>
</dbReference>
<feature type="repeat" description="PPR" evidence="3">
    <location>
        <begin position="553"/>
        <end position="587"/>
    </location>
</feature>
<keyword evidence="7" id="KW-1185">Reference proteome</keyword>
<evidence type="ECO:0000256" key="4">
    <source>
        <dbReference type="SAM" id="MobiDB-lite"/>
    </source>
</evidence>
<evidence type="ECO:0000313" key="6">
    <source>
        <dbReference type="EnsemblPlants" id="Ma07_p07790.1"/>
    </source>
</evidence>
<dbReference type="Pfam" id="PF01535">
    <property type="entry name" value="PPR"/>
    <property type="match status" value="5"/>
</dbReference>
<feature type="repeat" description="PPR" evidence="3">
    <location>
        <begin position="309"/>
        <end position="343"/>
    </location>
</feature>
<evidence type="ECO:0000256" key="3">
    <source>
        <dbReference type="PROSITE-ProRule" id="PRU00708"/>
    </source>
</evidence>
<feature type="repeat" description="PPR" evidence="3">
    <location>
        <begin position="274"/>
        <end position="308"/>
    </location>
</feature>
<name>A0A804JTC9_MUSAM</name>
<feature type="repeat" description="PPR" evidence="3">
    <location>
        <begin position="976"/>
        <end position="1010"/>
    </location>
</feature>
<feature type="repeat" description="PPR" evidence="3">
    <location>
        <begin position="765"/>
        <end position="799"/>
    </location>
</feature>
<organism evidence="6 7">
    <name type="scientific">Musa acuminata subsp. malaccensis</name>
    <name type="common">Wild banana</name>
    <name type="synonym">Musa malaccensis</name>
    <dbReference type="NCBI Taxonomy" id="214687"/>
    <lineage>
        <taxon>Eukaryota</taxon>
        <taxon>Viridiplantae</taxon>
        <taxon>Streptophyta</taxon>
        <taxon>Embryophyta</taxon>
        <taxon>Tracheophyta</taxon>
        <taxon>Spermatophyta</taxon>
        <taxon>Magnoliopsida</taxon>
        <taxon>Liliopsida</taxon>
        <taxon>Zingiberales</taxon>
        <taxon>Musaceae</taxon>
        <taxon>Musa</taxon>
    </lineage>
</organism>
<dbReference type="OMA" id="ETYSMFM"/>
<accession>A0A804JTC9</accession>
<gene>
    <name evidence="5" type="ORF">GSMUA_47070.1</name>
</gene>
<feature type="repeat" description="PPR" evidence="3">
    <location>
        <begin position="871"/>
        <end position="905"/>
    </location>
</feature>
<dbReference type="Proteomes" id="UP000012960">
    <property type="component" value="Unplaced"/>
</dbReference>
<evidence type="ECO:0000256" key="2">
    <source>
        <dbReference type="ARBA" id="ARBA00022737"/>
    </source>
</evidence>
<reference evidence="5" key="1">
    <citation type="submission" date="2021-03" db="EMBL/GenBank/DDBJ databases">
        <authorList>
            <consortium name="Genoscope - CEA"/>
            <person name="William W."/>
        </authorList>
    </citation>
    <scope>NUCLEOTIDE SEQUENCE</scope>
    <source>
        <strain evidence="5">Doubled-haploid Pahang</strain>
    </source>
</reference>
<dbReference type="Pfam" id="PF13041">
    <property type="entry name" value="PPR_2"/>
    <property type="match status" value="6"/>
</dbReference>
<dbReference type="InParanoid" id="A0A804JTC9"/>
<comment type="similarity">
    <text evidence="1">Belongs to the PPR family. P subfamily.</text>
</comment>
<feature type="repeat" description="PPR" evidence="3">
    <location>
        <begin position="906"/>
        <end position="940"/>
    </location>
</feature>
<feature type="repeat" description="PPR" evidence="3">
    <location>
        <begin position="1011"/>
        <end position="1045"/>
    </location>
</feature>
<feature type="repeat" description="PPR" evidence="3">
    <location>
        <begin position="448"/>
        <end position="482"/>
    </location>
</feature>
<dbReference type="AlphaFoldDB" id="A0A804JTC9"/>
<dbReference type="InterPro" id="IPR011990">
    <property type="entry name" value="TPR-like_helical_dom_sf"/>
</dbReference>
<dbReference type="PROSITE" id="PS51375">
    <property type="entry name" value="PPR"/>
    <property type="match status" value="15"/>
</dbReference>
<feature type="repeat" description="PPR" evidence="3">
    <location>
        <begin position="941"/>
        <end position="975"/>
    </location>
</feature>
<keyword evidence="2" id="KW-0677">Repeat</keyword>
<evidence type="ECO:0000313" key="5">
    <source>
        <dbReference type="EMBL" id="CAG1855931.1"/>
    </source>
</evidence>
<sequence>MTRFLQRVSRLVRHNHRTAVALVRRTACRPPPDHPTATGKQMSSLCKLFSSTNPAPSRLLLYRLKSSNTTRAKSKSPARKTSTRSKGPTPASVYQTISQLVEAEEKPAVDHASTQVLLAKDGSFARPVSSFDGSPDACRIAQESTSTPRAGETVFRAGDSERNPLQNSNLEDVSPIVHEITNIVRSEKSQLRMERRLEELDSVLSSDVVEKVLKRCFKVGHLALRFFNWVKERPNFCHTTEAYNVMIYIAGEAKDFDLMEKLVDEMDEEPCPRDVKTWTIIISKYGKAKQIGKAMRTFEAMKKSGCEVDIGVYEIMFRALCCANKPELAMEFYREMTSKNMAVKRNLYEMLMDCLAISGDAAAVRSVGLDMMKNAQVSESEVYTRILRSFCISRKTEEAQHLFEEIKKKNLLVDSDTYDILVKGFCRAGKMDKSVDIVKGLRQNSGVDSKLYGCLISGFLKKGDIEKALKLLQEMRESGCQPMVSTYTEMIQRLFRSDGYQKACELSEEMLRNGIKPDIVAITAMVAGYVQNNKISEAWKVFETTKQNGMRPTRKAYTVFINELCKVSKPLEALKLLEEMINSMINPKDGVFHLVISSLTKIGELEKARNVEKICRSSRLYCLEEEPACQSSCHQFLDHEHEVSSFSPKQDEQDMKSVKTTTFSNADLKEVHRIISSYTEWCSIQEVLESSAICFTPELVEAVLRSSQRQSRAALQLFSWIGRKTGYTHTAEAYNMAIKLAGSAKDFKHMRHLFREMRRSDLAITPNTWTIMIAQYGQAGLTQMALDAFKEMKKDGYEPYGSTYKYLIVFLCGKKGRKTDEAIKIFQEMIRAGHMPDKEMLDIYLSCLCESKQLVDAQRSLKNLCRRGFTAQVGYSLLVKSLCRAGRIEEALKAADDMELLGCTRDQYVYGSIVHALLREGRLDEALDKVETMKRAGISQTTHIHTSLIVHFCKEKKIAEAMKIFKKMKDDGCEATVVTYSALIRGFMNMGMVTDAWNIFRRMKLKGPYPDFVTYSMFMACLCKSGRSEDALQLIHEMLESGIIPSAINFREVFHGLNREGKQHLARNVLETKWRLKRERMISL</sequence>
<dbReference type="GO" id="GO:0003729">
    <property type="term" value="F:mRNA binding"/>
    <property type="evidence" value="ECO:0000318"/>
    <property type="project" value="GO_Central"/>
</dbReference>
<dbReference type="EnsemblPlants" id="Ma07_t07790.1">
    <property type="protein sequence ID" value="Ma07_p07790.1"/>
    <property type="gene ID" value="Ma07_g07790"/>
</dbReference>
<dbReference type="PANTHER" id="PTHR47447:SF28">
    <property type="entry name" value="PENTACOTRIPEPTIDE-REPEAT REGION OF PRORP DOMAIN-CONTAINING PROTEIN"/>
    <property type="match status" value="1"/>
</dbReference>
<feature type="repeat" description="PPR" evidence="3">
    <location>
        <begin position="800"/>
        <end position="836"/>
    </location>
</feature>
<protein>
    <submittedName>
        <fullName evidence="5">(wild Malaysian banana) hypothetical protein</fullName>
    </submittedName>
</protein>
<feature type="repeat" description="PPR" evidence="3">
    <location>
        <begin position="379"/>
        <end position="413"/>
    </location>
</feature>
<dbReference type="SUPFAM" id="SSF48452">
    <property type="entry name" value="TPR-like"/>
    <property type="match status" value="1"/>
</dbReference>
<feature type="repeat" description="PPR" evidence="3">
    <location>
        <begin position="483"/>
        <end position="517"/>
    </location>
</feature>
<dbReference type="Gramene" id="Ma07_t07790.1">
    <property type="protein sequence ID" value="Ma07_p07790.1"/>
    <property type="gene ID" value="Ma07_g07790"/>
</dbReference>
<reference evidence="6" key="2">
    <citation type="submission" date="2021-05" db="UniProtKB">
        <authorList>
            <consortium name="EnsemblPlants"/>
        </authorList>
    </citation>
    <scope>IDENTIFICATION</scope>
    <source>
        <strain evidence="6">subsp. malaccensis</strain>
    </source>
</reference>
<dbReference type="FunCoup" id="A0A804JTC9">
    <property type="interactions" value="1274"/>
</dbReference>
<feature type="repeat" description="PPR" evidence="3">
    <location>
        <begin position="518"/>
        <end position="552"/>
    </location>
</feature>
<proteinExistence type="inferred from homology"/>
<feature type="compositionally biased region" description="Basic residues" evidence="4">
    <location>
        <begin position="72"/>
        <end position="83"/>
    </location>
</feature>